<reference evidence="1" key="1">
    <citation type="journal article" date="2015" name="Nature">
        <title>Complex archaea that bridge the gap between prokaryotes and eukaryotes.</title>
        <authorList>
            <person name="Spang A."/>
            <person name="Saw J.H."/>
            <person name="Jorgensen S.L."/>
            <person name="Zaremba-Niedzwiedzka K."/>
            <person name="Martijn J."/>
            <person name="Lind A.E."/>
            <person name="van Eijk R."/>
            <person name="Schleper C."/>
            <person name="Guy L."/>
            <person name="Ettema T.J."/>
        </authorList>
    </citation>
    <scope>NUCLEOTIDE SEQUENCE</scope>
</reference>
<protein>
    <submittedName>
        <fullName evidence="1">Uncharacterized protein</fullName>
    </submittedName>
</protein>
<proteinExistence type="predicted"/>
<accession>A0A0F9LLT5</accession>
<dbReference type="AlphaFoldDB" id="A0A0F9LLT5"/>
<organism evidence="1">
    <name type="scientific">marine sediment metagenome</name>
    <dbReference type="NCBI Taxonomy" id="412755"/>
    <lineage>
        <taxon>unclassified sequences</taxon>
        <taxon>metagenomes</taxon>
        <taxon>ecological metagenomes</taxon>
    </lineage>
</organism>
<comment type="caution">
    <text evidence="1">The sequence shown here is derived from an EMBL/GenBank/DDBJ whole genome shotgun (WGS) entry which is preliminary data.</text>
</comment>
<dbReference type="EMBL" id="LAZR01005934">
    <property type="protein sequence ID" value="KKM96019.1"/>
    <property type="molecule type" value="Genomic_DNA"/>
</dbReference>
<sequence>MSTVIEILSETDEGNILRNNLHNIGLYETLCFTLTNDQEWWFMEDRALIYSAWNDVGGCEIIITYWEI</sequence>
<name>A0A0F9LLT5_9ZZZZ</name>
<gene>
    <name evidence="1" type="ORF">LCGC14_1182380</name>
</gene>
<evidence type="ECO:0000313" key="1">
    <source>
        <dbReference type="EMBL" id="KKM96019.1"/>
    </source>
</evidence>